<sequence>MNMQKRNAGAIIFSILVIAGFSLSVNFYQESVHPLELAISHLKEITASSDPKTIREHISAMNYHVDKIWDKLPESKNPVWIYPTESTNFARIQSDVDRIVVSLDKISAVPRDSSAYHTGMMDIKERTRHIQENISDAMPYMYGTLSMAFFNSILLVGLMGLIERITGKPY</sequence>
<protein>
    <recommendedName>
        <fullName evidence="4">Chemotaxis methyl-accepting receptor HlyB-like 4HB MCP domain-containing protein</fullName>
    </recommendedName>
</protein>
<name>A0A2S2KP97_9ARCH</name>
<feature type="transmembrane region" description="Helical" evidence="1">
    <location>
        <begin position="140"/>
        <end position="162"/>
    </location>
</feature>
<keyword evidence="1" id="KW-1133">Transmembrane helix</keyword>
<dbReference type="AlphaFoldDB" id="A0A2S2KP97"/>
<evidence type="ECO:0000256" key="1">
    <source>
        <dbReference type="SAM" id="Phobius"/>
    </source>
</evidence>
<evidence type="ECO:0000313" key="2">
    <source>
        <dbReference type="EMBL" id="GBH33414.1"/>
    </source>
</evidence>
<dbReference type="Proteomes" id="UP000245829">
    <property type="component" value="Unassembled WGS sequence"/>
</dbReference>
<dbReference type="RefSeq" id="WP_146195964.1">
    <property type="nucleotide sequence ID" value="NZ_AP026695.1"/>
</dbReference>
<dbReference type="GeneID" id="76209539"/>
<reference evidence="2 3" key="1">
    <citation type="submission" date="2018-05" db="EMBL/GenBank/DDBJ databases">
        <title>genome sequencing of Nitrosopumilus sp. NM25.</title>
        <authorList>
            <person name="Mori K."/>
            <person name="Nakagawa T."/>
        </authorList>
    </citation>
    <scope>NUCLEOTIDE SEQUENCE [LARGE SCALE GENOMIC DNA]</scope>
    <source>
        <strain evidence="2 3">NM25</strain>
    </source>
</reference>
<evidence type="ECO:0008006" key="4">
    <source>
        <dbReference type="Google" id="ProtNLM"/>
    </source>
</evidence>
<evidence type="ECO:0000313" key="3">
    <source>
        <dbReference type="Proteomes" id="UP000245829"/>
    </source>
</evidence>
<comment type="caution">
    <text evidence="2">The sequence shown here is derived from an EMBL/GenBank/DDBJ whole genome shotgun (WGS) entry which is preliminary data.</text>
</comment>
<gene>
    <name evidence="2" type="ORF">NZNM25_02050</name>
</gene>
<organism evidence="2 3">
    <name type="scientific">Nitrosopumilus zosterae</name>
    <dbReference type="NCBI Taxonomy" id="718286"/>
    <lineage>
        <taxon>Archaea</taxon>
        <taxon>Nitrososphaerota</taxon>
        <taxon>Nitrososphaeria</taxon>
        <taxon>Nitrosopumilales</taxon>
        <taxon>Nitrosopumilaceae</taxon>
        <taxon>Nitrosopumilus</taxon>
    </lineage>
</organism>
<accession>A0A2S2KP97</accession>
<dbReference type="OrthoDB" id="11248at2157"/>
<dbReference type="EMBL" id="BGKI01000001">
    <property type="protein sequence ID" value="GBH33414.1"/>
    <property type="molecule type" value="Genomic_DNA"/>
</dbReference>
<keyword evidence="1" id="KW-0812">Transmembrane</keyword>
<proteinExistence type="predicted"/>
<keyword evidence="3" id="KW-1185">Reference proteome</keyword>
<keyword evidence="1" id="KW-0472">Membrane</keyword>